<name>X7Z0G9_MYCKA</name>
<reference evidence="2 3" key="1">
    <citation type="submission" date="2013-12" db="EMBL/GenBank/DDBJ databases">
        <authorList>
            <person name="Brown-Elliot B."/>
            <person name="Wallace R."/>
            <person name="Lenaerts A."/>
            <person name="Ordway D."/>
            <person name="DeGroote M.A."/>
            <person name="Parker T."/>
            <person name="Sizemore C."/>
            <person name="Tallon L.J."/>
            <person name="Sadzewicz L.K."/>
            <person name="Sengamalay N."/>
            <person name="Fraser C.M."/>
            <person name="Hine E."/>
            <person name="Shefchek K.A."/>
            <person name="Das S.P."/>
            <person name="Tettelin H."/>
        </authorList>
    </citation>
    <scope>NUCLEOTIDE SEQUENCE [LARGE SCALE GENOMIC DNA]</scope>
    <source>
        <strain evidence="2 3">662</strain>
    </source>
</reference>
<dbReference type="EMBL" id="JAOA01000009">
    <property type="protein sequence ID" value="EUA12551.1"/>
    <property type="molecule type" value="Genomic_DNA"/>
</dbReference>
<feature type="compositionally biased region" description="Basic and acidic residues" evidence="1">
    <location>
        <begin position="9"/>
        <end position="18"/>
    </location>
</feature>
<evidence type="ECO:0000313" key="3">
    <source>
        <dbReference type="Proteomes" id="UP000020561"/>
    </source>
</evidence>
<dbReference type="AlphaFoldDB" id="X7Z0G9"/>
<feature type="region of interest" description="Disordered" evidence="1">
    <location>
        <begin position="1"/>
        <end position="25"/>
    </location>
</feature>
<comment type="caution">
    <text evidence="2">The sequence shown here is derived from an EMBL/GenBank/DDBJ whole genome shotgun (WGS) entry which is preliminary data.</text>
</comment>
<proteinExistence type="predicted"/>
<dbReference type="Proteomes" id="UP000020561">
    <property type="component" value="Unassembled WGS sequence"/>
</dbReference>
<gene>
    <name evidence="2" type="ORF">I545_5036</name>
</gene>
<evidence type="ECO:0000256" key="1">
    <source>
        <dbReference type="SAM" id="MobiDB-lite"/>
    </source>
</evidence>
<protein>
    <submittedName>
        <fullName evidence="2">Uncharacterized protein</fullName>
    </submittedName>
</protein>
<dbReference type="PATRIC" id="fig|1299326.3.peg.4853"/>
<accession>X7Z0G9</accession>
<sequence>MRCPPASGKDGRPDRDSTAYRSGPPGVIRLVGAMMPVEREVADAVHT</sequence>
<organism evidence="2 3">
    <name type="scientific">Mycobacterium kansasii 662</name>
    <dbReference type="NCBI Taxonomy" id="1299326"/>
    <lineage>
        <taxon>Bacteria</taxon>
        <taxon>Bacillati</taxon>
        <taxon>Actinomycetota</taxon>
        <taxon>Actinomycetes</taxon>
        <taxon>Mycobacteriales</taxon>
        <taxon>Mycobacteriaceae</taxon>
        <taxon>Mycobacterium</taxon>
    </lineage>
</organism>
<evidence type="ECO:0000313" key="2">
    <source>
        <dbReference type="EMBL" id="EUA12551.1"/>
    </source>
</evidence>